<comment type="catalytic activity">
    <reaction evidence="4 5">
        <text>L-cysteine + L-glutamate + ATP = gamma-L-glutamyl-L-cysteine + ADP + phosphate + H(+)</text>
        <dbReference type="Rhea" id="RHEA:13285"/>
        <dbReference type="ChEBI" id="CHEBI:15378"/>
        <dbReference type="ChEBI" id="CHEBI:29985"/>
        <dbReference type="ChEBI" id="CHEBI:30616"/>
        <dbReference type="ChEBI" id="CHEBI:35235"/>
        <dbReference type="ChEBI" id="CHEBI:43474"/>
        <dbReference type="ChEBI" id="CHEBI:58173"/>
        <dbReference type="ChEBI" id="CHEBI:456216"/>
        <dbReference type="EC" id="6.3.2.2"/>
    </reaction>
</comment>
<dbReference type="NCBIfam" id="TIGR02050">
    <property type="entry name" value="gshA_cyan_rel"/>
    <property type="match status" value="1"/>
</dbReference>
<comment type="function">
    <text evidence="5">ATP-dependent carboxylate-amine ligase which exhibits weak glutamate--cysteine ligase activity.</text>
</comment>
<dbReference type="Proteomes" id="UP000035932">
    <property type="component" value="Unassembled WGS sequence"/>
</dbReference>
<dbReference type="EMBL" id="LFML01000163">
    <property type="protein sequence ID" value="KMO93423.1"/>
    <property type="molecule type" value="Genomic_DNA"/>
</dbReference>
<dbReference type="RefSeq" id="WP_048480816.1">
    <property type="nucleotide sequence ID" value="NZ_JBIRUD010000003.1"/>
</dbReference>
<keyword evidence="7" id="KW-1185">Reference proteome</keyword>
<keyword evidence="3 5" id="KW-0067">ATP-binding</keyword>
<dbReference type="STRING" id="66430.ACS04_34580"/>
<dbReference type="InterPro" id="IPR050141">
    <property type="entry name" value="GCL_type2/YbdK_subfam"/>
</dbReference>
<dbReference type="SUPFAM" id="SSF55931">
    <property type="entry name" value="Glutamine synthetase/guanido kinase"/>
    <property type="match status" value="1"/>
</dbReference>
<evidence type="ECO:0000256" key="4">
    <source>
        <dbReference type="ARBA" id="ARBA00048819"/>
    </source>
</evidence>
<organism evidence="6 7">
    <name type="scientific">Streptomyces roseus</name>
    <dbReference type="NCBI Taxonomy" id="66430"/>
    <lineage>
        <taxon>Bacteria</taxon>
        <taxon>Bacillati</taxon>
        <taxon>Actinomycetota</taxon>
        <taxon>Actinomycetes</taxon>
        <taxon>Kitasatosporales</taxon>
        <taxon>Streptomycetaceae</taxon>
        <taxon>Streptomyces</taxon>
    </lineage>
</organism>
<evidence type="ECO:0000256" key="2">
    <source>
        <dbReference type="ARBA" id="ARBA00022741"/>
    </source>
</evidence>
<dbReference type="Gene3D" id="3.30.590.20">
    <property type="match status" value="1"/>
</dbReference>
<gene>
    <name evidence="6" type="ORF">ACS04_34580</name>
</gene>
<protein>
    <recommendedName>
        <fullName evidence="5">Putative glutamate--cysteine ligase 2</fullName>
        <ecNumber evidence="5">6.3.2.2</ecNumber>
    </recommendedName>
    <alternativeName>
        <fullName evidence="5">Gamma-glutamylcysteine synthetase 2</fullName>
        <shortName evidence="5">GCS 2</shortName>
        <shortName evidence="5">Gamma-GCS 2</shortName>
    </alternativeName>
</protein>
<keyword evidence="2 5" id="KW-0547">Nucleotide-binding</keyword>
<dbReference type="GO" id="GO:0005524">
    <property type="term" value="F:ATP binding"/>
    <property type="evidence" value="ECO:0007669"/>
    <property type="project" value="UniProtKB-KW"/>
</dbReference>
<dbReference type="PANTHER" id="PTHR36510:SF1">
    <property type="entry name" value="GLUTAMATE--CYSTEINE LIGASE 2-RELATED"/>
    <property type="match status" value="1"/>
</dbReference>
<dbReference type="GO" id="GO:0004357">
    <property type="term" value="F:glutamate-cysteine ligase activity"/>
    <property type="evidence" value="ECO:0007669"/>
    <property type="project" value="UniProtKB-EC"/>
</dbReference>
<comment type="caution">
    <text evidence="6">The sequence shown here is derived from an EMBL/GenBank/DDBJ whole genome shotgun (WGS) entry which is preliminary data.</text>
</comment>
<dbReference type="GO" id="GO:0042398">
    <property type="term" value="P:modified amino acid biosynthetic process"/>
    <property type="evidence" value="ECO:0007669"/>
    <property type="project" value="InterPro"/>
</dbReference>
<evidence type="ECO:0000256" key="3">
    <source>
        <dbReference type="ARBA" id="ARBA00022840"/>
    </source>
</evidence>
<evidence type="ECO:0000256" key="1">
    <source>
        <dbReference type="ARBA" id="ARBA00022598"/>
    </source>
</evidence>
<comment type="similarity">
    <text evidence="5">Belongs to the glutamate--cysteine ligase type 2 family. YbdK subfamily.</text>
</comment>
<evidence type="ECO:0000313" key="7">
    <source>
        <dbReference type="Proteomes" id="UP000035932"/>
    </source>
</evidence>
<dbReference type="InterPro" id="IPR011793">
    <property type="entry name" value="YbdK"/>
</dbReference>
<evidence type="ECO:0000256" key="5">
    <source>
        <dbReference type="HAMAP-Rule" id="MF_01609"/>
    </source>
</evidence>
<evidence type="ECO:0000313" key="6">
    <source>
        <dbReference type="EMBL" id="KMO93423.1"/>
    </source>
</evidence>
<dbReference type="HAMAP" id="MF_01609">
    <property type="entry name" value="Glu_cys_ligase_2"/>
    <property type="match status" value="1"/>
</dbReference>
<dbReference type="InterPro" id="IPR014746">
    <property type="entry name" value="Gln_synth/guanido_kin_cat_dom"/>
</dbReference>
<sequence length="382" mass="41815">MTALAPETRTRYDAMVTVGVEEEFFLIDPHTRLVVPAGPAVAERAAERVGDLVAKEFALCQVEARTPPCRTGAELYGHLERVRAALVGAARAEGVRVCASGTPVLQDPGPVQVADHPRYRAANLQYRSMMDDFAVSALHVHVHLPDRELAVWTVNRMRPWLPLLIAVSANSPFHRGMDTGYAGYRTVLRSRFPCLGPPPYARTLQEHERLATAISDSEAMLDPATAYWDLRPHPRLPTLEIRVMDVLPDVRDTVAVALLLRALVTTLAGRASEHGPGPAWEAEVLRAACWRAARDGWSTACFDPATGRYRPVVDIAADTVALLRPALEASGDTREVQALFLRLAERGDPATGQRAWATPDDGLRTVVDQLILATERGHGTEN</sequence>
<dbReference type="Pfam" id="PF04107">
    <property type="entry name" value="GCS2"/>
    <property type="match status" value="1"/>
</dbReference>
<dbReference type="AlphaFoldDB" id="A0A0J6XFJ9"/>
<reference evidence="6 7" key="1">
    <citation type="submission" date="2015-06" db="EMBL/GenBank/DDBJ databases">
        <title>Recapitulation of the evolution of biosynthetic gene clusters reveals hidden chemical diversity on bacterial genomes.</title>
        <authorList>
            <person name="Cruz-Morales P."/>
            <person name="Martinez-Guerrero C."/>
            <person name="Morales-Escalante M.A."/>
            <person name="Yanez-Guerra L.A."/>
            <person name="Kopp J.F."/>
            <person name="Feldmann J."/>
            <person name="Ramos-Aboites H.E."/>
            <person name="Barona-Gomez F."/>
        </authorList>
    </citation>
    <scope>NUCLEOTIDE SEQUENCE [LARGE SCALE GENOMIC DNA]</scope>
    <source>
        <strain evidence="6 7">ATCC 31245</strain>
    </source>
</reference>
<dbReference type="OrthoDB" id="9803842at2"/>
<accession>A0A0J6XFJ9</accession>
<dbReference type="PATRIC" id="fig|66430.4.peg.1668"/>
<dbReference type="InterPro" id="IPR006336">
    <property type="entry name" value="GCS2"/>
</dbReference>
<proteinExistence type="inferred from homology"/>
<dbReference type="EC" id="6.3.2.2" evidence="5"/>
<name>A0A0J6XFJ9_9ACTN</name>
<keyword evidence="1 5" id="KW-0436">Ligase</keyword>
<dbReference type="PANTHER" id="PTHR36510">
    <property type="entry name" value="GLUTAMATE--CYSTEINE LIGASE 2-RELATED"/>
    <property type="match status" value="1"/>
</dbReference>